<dbReference type="Gene3D" id="1.20.5.170">
    <property type="match status" value="1"/>
</dbReference>
<evidence type="ECO:0000256" key="3">
    <source>
        <dbReference type="ARBA" id="ARBA00023242"/>
    </source>
</evidence>
<dbReference type="InterPro" id="IPR008972">
    <property type="entry name" value="Cupredoxin"/>
</dbReference>
<keyword evidence="3" id="KW-0539">Nucleus</keyword>
<accession>A0AAN9F5U1</accession>
<keyword evidence="6" id="KW-0812">Transmembrane</keyword>
<keyword evidence="2" id="KW-0238">DNA-binding</keyword>
<evidence type="ECO:0000256" key="5">
    <source>
        <dbReference type="SAM" id="MobiDB-lite"/>
    </source>
</evidence>
<evidence type="ECO:0000256" key="2">
    <source>
        <dbReference type="ARBA" id="ARBA00023125"/>
    </source>
</evidence>
<comment type="subcellular location">
    <subcellularLocation>
        <location evidence="1">Nucleus</location>
    </subcellularLocation>
</comment>
<dbReference type="CDD" id="cd14707">
    <property type="entry name" value="bZIP_plant_BZIP46"/>
    <property type="match status" value="1"/>
</dbReference>
<dbReference type="PROSITE" id="PS50217">
    <property type="entry name" value="BZIP"/>
    <property type="match status" value="1"/>
</dbReference>
<reference evidence="8 9" key="1">
    <citation type="submission" date="2024-01" db="EMBL/GenBank/DDBJ databases">
        <title>The genomes of 5 underutilized Papilionoideae crops provide insights into root nodulation and disease resistanc.</title>
        <authorList>
            <person name="Yuan L."/>
        </authorList>
    </citation>
    <scope>NUCLEOTIDE SEQUENCE [LARGE SCALE GENOMIC DNA]</scope>
    <source>
        <strain evidence="8">ZHUSHIDOU_FW_LH</strain>
        <tissue evidence="8">Leaf</tissue>
    </source>
</reference>
<dbReference type="AlphaFoldDB" id="A0AAN9F5U1"/>
<dbReference type="PANTHER" id="PTHR34662">
    <property type="entry name" value="OS04G0422700 PROTEIN"/>
    <property type="match status" value="1"/>
</dbReference>
<keyword evidence="6" id="KW-0472">Membrane</keyword>
<name>A0AAN9F5U1_CROPI</name>
<keyword evidence="4" id="KW-0175">Coiled coil</keyword>
<dbReference type="GO" id="GO:0005634">
    <property type="term" value="C:nucleus"/>
    <property type="evidence" value="ECO:0007669"/>
    <property type="project" value="UniProtKB-SubCell"/>
</dbReference>
<organism evidence="8 9">
    <name type="scientific">Crotalaria pallida</name>
    <name type="common">Smooth rattlebox</name>
    <name type="synonym">Crotalaria striata</name>
    <dbReference type="NCBI Taxonomy" id="3830"/>
    <lineage>
        <taxon>Eukaryota</taxon>
        <taxon>Viridiplantae</taxon>
        <taxon>Streptophyta</taxon>
        <taxon>Embryophyta</taxon>
        <taxon>Tracheophyta</taxon>
        <taxon>Spermatophyta</taxon>
        <taxon>Magnoliopsida</taxon>
        <taxon>eudicotyledons</taxon>
        <taxon>Gunneridae</taxon>
        <taxon>Pentapetalae</taxon>
        <taxon>rosids</taxon>
        <taxon>fabids</taxon>
        <taxon>Fabales</taxon>
        <taxon>Fabaceae</taxon>
        <taxon>Papilionoideae</taxon>
        <taxon>50 kb inversion clade</taxon>
        <taxon>genistoids sensu lato</taxon>
        <taxon>core genistoids</taxon>
        <taxon>Crotalarieae</taxon>
        <taxon>Crotalaria</taxon>
    </lineage>
</organism>
<dbReference type="Proteomes" id="UP001372338">
    <property type="component" value="Unassembled WGS sequence"/>
</dbReference>
<dbReference type="PANTHER" id="PTHR34662:SF3">
    <property type="entry name" value="OS04G0422700 PROTEIN"/>
    <property type="match status" value="1"/>
</dbReference>
<feature type="region of interest" description="Disordered" evidence="5">
    <location>
        <begin position="1"/>
        <end position="41"/>
    </location>
</feature>
<dbReference type="InterPro" id="IPR046347">
    <property type="entry name" value="bZIP_sf"/>
</dbReference>
<feature type="transmembrane region" description="Helical" evidence="6">
    <location>
        <begin position="485"/>
        <end position="509"/>
    </location>
</feature>
<feature type="compositionally biased region" description="Polar residues" evidence="5">
    <location>
        <begin position="383"/>
        <end position="396"/>
    </location>
</feature>
<dbReference type="Gene3D" id="2.60.40.420">
    <property type="entry name" value="Cupredoxins - blue copper proteins"/>
    <property type="match status" value="1"/>
</dbReference>
<feature type="region of interest" description="Disordered" evidence="5">
    <location>
        <begin position="377"/>
        <end position="432"/>
    </location>
</feature>
<dbReference type="InterPro" id="IPR004827">
    <property type="entry name" value="bZIP"/>
</dbReference>
<feature type="compositionally biased region" description="Low complexity" evidence="5">
    <location>
        <begin position="1"/>
        <end position="26"/>
    </location>
</feature>
<evidence type="ECO:0000256" key="4">
    <source>
        <dbReference type="SAM" id="Coils"/>
    </source>
</evidence>
<comment type="caution">
    <text evidence="8">The sequence shown here is derived from an EMBL/GenBank/DDBJ whole genome shotgun (WGS) entry which is preliminary data.</text>
</comment>
<dbReference type="EMBL" id="JAYWIO010000004">
    <property type="protein sequence ID" value="KAK7270422.1"/>
    <property type="molecule type" value="Genomic_DNA"/>
</dbReference>
<keyword evidence="6" id="KW-1133">Transmembrane helix</keyword>
<dbReference type="Pfam" id="PF00170">
    <property type="entry name" value="bZIP_1"/>
    <property type="match status" value="1"/>
</dbReference>
<feature type="transmembrane region" description="Helical" evidence="6">
    <location>
        <begin position="252"/>
        <end position="273"/>
    </location>
</feature>
<evidence type="ECO:0000256" key="6">
    <source>
        <dbReference type="SAM" id="Phobius"/>
    </source>
</evidence>
<dbReference type="SUPFAM" id="SSF57959">
    <property type="entry name" value="Leucine zipper domain"/>
    <property type="match status" value="1"/>
</dbReference>
<evidence type="ECO:0000259" key="7">
    <source>
        <dbReference type="PROSITE" id="PS50217"/>
    </source>
</evidence>
<proteinExistence type="predicted"/>
<dbReference type="FunFam" id="1.20.5.170:FF:000036">
    <property type="entry name" value="ABSCISIC ACID-INSENSITIVE 5-like protein 2"/>
    <property type="match status" value="1"/>
</dbReference>
<evidence type="ECO:0000313" key="8">
    <source>
        <dbReference type="EMBL" id="KAK7270422.1"/>
    </source>
</evidence>
<gene>
    <name evidence="8" type="ORF">RIF29_23543</name>
</gene>
<dbReference type="GO" id="GO:0003677">
    <property type="term" value="F:DNA binding"/>
    <property type="evidence" value="ECO:0007669"/>
    <property type="project" value="UniProtKB-KW"/>
</dbReference>
<feature type="coiled-coil region" evidence="4">
    <location>
        <begin position="177"/>
        <end position="218"/>
    </location>
</feature>
<dbReference type="SUPFAM" id="SSF49503">
    <property type="entry name" value="Cupredoxins"/>
    <property type="match status" value="1"/>
</dbReference>
<dbReference type="GO" id="GO:0003700">
    <property type="term" value="F:DNA-binding transcription factor activity"/>
    <property type="evidence" value="ECO:0007669"/>
    <property type="project" value="InterPro"/>
</dbReference>
<sequence length="510" mass="55569">MKSPSSSPKPQFSSTTTNFIPTLLLDPSPPPPPPTSSRTVDDVWREIVAGNIPPDCKEEAPDDDLMTLEDFLVKAGAVGEDDNDDDDDDDEVKMPMPMPMPLTQRLSSGGSMFAYDPVYQGGGMESLEVVGFGNGVEGGVGGGSGGGRGKRGRAVSEQLDKAAQQRQKRMIKNRESAARSRERKQAYQVELESLAIKLEEENDRLMKEKAEKRKERYKQLMEKIIPVVEKRKPPRLLRRVYLSDLNRKCSVMTVRIFITMSIFSIFFFFFLLLKPSHSTTLIVDGSSEWKNPTVSIGDSIIFKHKQHYNLYIFKNQKAFNLCNFTQATLLTNPNTASYTWHPSRPGYFYFSFNNGSLKACQDSQKLAIKVSFSSSEEEGALPPSSQGSANAPQHSPTIIEGAPGPSSGGEVASTPSFPWPFRPGQAAASPPALSPVTVPLVPEKSGGGGGMPFINSNPAVPLPTGEVDSATIRPLPTSSAHQGQVVMIGFHIAVLHSMVALLLLLLLGVN</sequence>
<dbReference type="PROSITE" id="PS00036">
    <property type="entry name" value="BZIP_BASIC"/>
    <property type="match status" value="1"/>
</dbReference>
<evidence type="ECO:0000313" key="9">
    <source>
        <dbReference type="Proteomes" id="UP001372338"/>
    </source>
</evidence>
<keyword evidence="9" id="KW-1185">Reference proteome</keyword>
<feature type="domain" description="BZIP" evidence="7">
    <location>
        <begin position="163"/>
        <end position="215"/>
    </location>
</feature>
<protein>
    <recommendedName>
        <fullName evidence="7">BZIP domain-containing protein</fullName>
    </recommendedName>
</protein>
<dbReference type="SMART" id="SM00338">
    <property type="entry name" value="BRLZ"/>
    <property type="match status" value="1"/>
</dbReference>
<evidence type="ECO:0000256" key="1">
    <source>
        <dbReference type="ARBA" id="ARBA00004123"/>
    </source>
</evidence>